<feature type="transmembrane region" description="Helical" evidence="6">
    <location>
        <begin position="34"/>
        <end position="60"/>
    </location>
</feature>
<keyword evidence="2" id="KW-1003">Cell membrane</keyword>
<dbReference type="Proteomes" id="UP000297475">
    <property type="component" value="Unassembled WGS sequence"/>
</dbReference>
<dbReference type="GO" id="GO:0005886">
    <property type="term" value="C:plasma membrane"/>
    <property type="evidence" value="ECO:0007669"/>
    <property type="project" value="UniProtKB-SubCell"/>
</dbReference>
<keyword evidence="4 6" id="KW-1133">Transmembrane helix</keyword>
<dbReference type="PANTHER" id="PTHR30213">
    <property type="entry name" value="INNER MEMBRANE PROTEIN YHJD"/>
    <property type="match status" value="1"/>
</dbReference>
<comment type="subcellular location">
    <subcellularLocation>
        <location evidence="1">Cell membrane</location>
        <topology evidence="1">Multi-pass membrane protein</topology>
    </subcellularLocation>
</comment>
<gene>
    <name evidence="7" type="ORF">E4656_04805</name>
</gene>
<keyword evidence="5 6" id="KW-0472">Membrane</keyword>
<dbReference type="Pfam" id="PF03631">
    <property type="entry name" value="Virul_fac_BrkB"/>
    <property type="match status" value="1"/>
</dbReference>
<dbReference type="RefSeq" id="WP_135481637.1">
    <property type="nucleotide sequence ID" value="NZ_SRMF01000001.1"/>
</dbReference>
<feature type="transmembrane region" description="Helical" evidence="6">
    <location>
        <begin position="188"/>
        <end position="213"/>
    </location>
</feature>
<keyword evidence="3 6" id="KW-0812">Transmembrane</keyword>
<evidence type="ECO:0000313" key="7">
    <source>
        <dbReference type="EMBL" id="TGG95732.1"/>
    </source>
</evidence>
<dbReference type="EMBL" id="SRMF01000001">
    <property type="protein sequence ID" value="TGG95732.1"/>
    <property type="molecule type" value="Genomic_DNA"/>
</dbReference>
<dbReference type="NCBIfam" id="TIGR00765">
    <property type="entry name" value="yihY_not_rbn"/>
    <property type="match status" value="1"/>
</dbReference>
<comment type="caution">
    <text evidence="7">The sequence shown here is derived from an EMBL/GenBank/DDBJ whole genome shotgun (WGS) entry which is preliminary data.</text>
</comment>
<feature type="transmembrane region" description="Helical" evidence="6">
    <location>
        <begin position="141"/>
        <end position="168"/>
    </location>
</feature>
<accession>A0A4Z0WC34</accession>
<dbReference type="OrthoDB" id="8680520at2"/>
<evidence type="ECO:0000256" key="2">
    <source>
        <dbReference type="ARBA" id="ARBA00022475"/>
    </source>
</evidence>
<sequence length="302" mass="33607">MKLPPLLSIPKTALVLRLSRFSWRVSRNFIRNHGLLLAGGVGYNVLLSIIPMLGLLAVLITQLVPEKQLFAVLSTQARHIAPAHSGLILDAVQAFLDARELISIAGFLLLVFFSSFAFRMLESAIAVIFHRPQEPRQRRRFWVSVVLPYAFILVAGAALLALTLLFTLLNTLTDQINEWLEVELPLTWAMEGMVNLFSFLGMVVLFSAIYKVLPEIQVAWRRAVIGGLVAALLWEGVRALLVFYFTQISFVSVIYGSVTALIIILLSLEIAAVILLLGAQVIAELERSEDAGLPWHQEPEQK</sequence>
<evidence type="ECO:0000256" key="5">
    <source>
        <dbReference type="ARBA" id="ARBA00023136"/>
    </source>
</evidence>
<proteinExistence type="predicted"/>
<feature type="transmembrane region" description="Helical" evidence="6">
    <location>
        <begin position="225"/>
        <end position="246"/>
    </location>
</feature>
<dbReference type="PANTHER" id="PTHR30213:SF0">
    <property type="entry name" value="UPF0761 MEMBRANE PROTEIN YIHY"/>
    <property type="match status" value="1"/>
</dbReference>
<name>A0A4Z0WC34_9GAMM</name>
<reference evidence="7 8" key="1">
    <citation type="submission" date="2019-04" db="EMBL/GenBank/DDBJ databases">
        <title>Natronospirillum operosus gen. nov., sp. nov., a haloalkaliphilic satellite isolated from decaying biomass of laboratory culture of cyanobacterium Geitlerinema sp. and proposal of Natronospirillaceae fam. nov. and Saccharospirillaceae fam. nov.</title>
        <authorList>
            <person name="Kevbrin V."/>
            <person name="Boltyanskaya Y."/>
            <person name="Koziaeva V."/>
            <person name="Grouzdev D.S."/>
            <person name="Park M."/>
            <person name="Cho J."/>
        </authorList>
    </citation>
    <scope>NUCLEOTIDE SEQUENCE [LARGE SCALE GENOMIC DNA]</scope>
    <source>
        <strain evidence="7 8">G-116</strain>
    </source>
</reference>
<organism evidence="7 8">
    <name type="scientific">Natronospirillum operosum</name>
    <dbReference type="NCBI Taxonomy" id="2759953"/>
    <lineage>
        <taxon>Bacteria</taxon>
        <taxon>Pseudomonadati</taxon>
        <taxon>Pseudomonadota</taxon>
        <taxon>Gammaproteobacteria</taxon>
        <taxon>Oceanospirillales</taxon>
        <taxon>Natronospirillaceae</taxon>
        <taxon>Natronospirillum</taxon>
    </lineage>
</organism>
<dbReference type="InterPro" id="IPR017039">
    <property type="entry name" value="Virul_fac_BrkB"/>
</dbReference>
<evidence type="ECO:0000256" key="1">
    <source>
        <dbReference type="ARBA" id="ARBA00004651"/>
    </source>
</evidence>
<evidence type="ECO:0000256" key="3">
    <source>
        <dbReference type="ARBA" id="ARBA00022692"/>
    </source>
</evidence>
<dbReference type="PIRSF" id="PIRSF035875">
    <property type="entry name" value="RNase_BN"/>
    <property type="match status" value="1"/>
</dbReference>
<feature type="transmembrane region" description="Helical" evidence="6">
    <location>
        <begin position="101"/>
        <end position="121"/>
    </location>
</feature>
<protein>
    <submittedName>
        <fullName evidence="7">YihY/virulence factor BrkB family protein</fullName>
    </submittedName>
</protein>
<evidence type="ECO:0000256" key="6">
    <source>
        <dbReference type="SAM" id="Phobius"/>
    </source>
</evidence>
<evidence type="ECO:0000313" key="8">
    <source>
        <dbReference type="Proteomes" id="UP000297475"/>
    </source>
</evidence>
<dbReference type="AlphaFoldDB" id="A0A4Z0WC34"/>
<keyword evidence="8" id="KW-1185">Reference proteome</keyword>
<evidence type="ECO:0000256" key="4">
    <source>
        <dbReference type="ARBA" id="ARBA00022989"/>
    </source>
</evidence>
<feature type="transmembrane region" description="Helical" evidence="6">
    <location>
        <begin position="252"/>
        <end position="277"/>
    </location>
</feature>